<sequence>MRKLSEILGVTVLFALAGPGIGAILALATVVGLWLVRGAPAADFETVAAVPVIVVMTAYRIWLVPAMATGLVVGIARAAGAGRRPVRIAAAGLGAVIGAGTSPALFGIGQPLLVVPFAIGGGLAGWLAGRIVAPRAPSSAEAAAARRNAAIEALRYLDHDRTAIAAAVDAAIGEAGPEATQDDLVRRAAERLAAAQPASTSS</sequence>
<evidence type="ECO:0000313" key="3">
    <source>
        <dbReference type="Proteomes" id="UP000048984"/>
    </source>
</evidence>
<protein>
    <submittedName>
        <fullName evidence="2">Uncharacterized protein</fullName>
    </submittedName>
</protein>
<evidence type="ECO:0000256" key="1">
    <source>
        <dbReference type="SAM" id="Phobius"/>
    </source>
</evidence>
<reference evidence="2 3" key="1">
    <citation type="submission" date="2015-09" db="EMBL/GenBank/DDBJ databases">
        <authorList>
            <person name="Jackson K.R."/>
            <person name="Lunt B.L."/>
            <person name="Fisher J.N.B."/>
            <person name="Gardner A.V."/>
            <person name="Bailey M.E."/>
            <person name="Deus L.M."/>
            <person name="Earl A.S."/>
            <person name="Gibby P.D."/>
            <person name="Hartmann K.A."/>
            <person name="Liu J.E."/>
            <person name="Manci A.M."/>
            <person name="Nielsen D.A."/>
            <person name="Solomon M.B."/>
            <person name="Breakwell D.P."/>
            <person name="Burnett S.H."/>
            <person name="Grose J.H."/>
        </authorList>
    </citation>
    <scope>NUCLEOTIDE SEQUENCE [LARGE SCALE GENOMIC DNA]</scope>
    <source>
        <strain evidence="2 3">16</strain>
    </source>
</reference>
<keyword evidence="1" id="KW-0812">Transmembrane</keyword>
<feature type="transmembrane region" description="Helical" evidence="1">
    <location>
        <begin position="48"/>
        <end position="76"/>
    </location>
</feature>
<feature type="transmembrane region" description="Helical" evidence="1">
    <location>
        <begin position="12"/>
        <end position="36"/>
    </location>
</feature>
<dbReference type="Proteomes" id="UP000048984">
    <property type="component" value="Unassembled WGS sequence"/>
</dbReference>
<gene>
    <name evidence="2" type="ORF">ABB55_07950</name>
</gene>
<evidence type="ECO:0000313" key="2">
    <source>
        <dbReference type="EMBL" id="KPL52168.1"/>
    </source>
</evidence>
<keyword evidence="1" id="KW-1133">Transmembrane helix</keyword>
<dbReference type="EMBL" id="LJYW01000001">
    <property type="protein sequence ID" value="KPL52168.1"/>
    <property type="molecule type" value="Genomic_DNA"/>
</dbReference>
<name>A0A0P6VP41_9HYPH</name>
<reference evidence="2 3" key="2">
    <citation type="submission" date="2015-10" db="EMBL/GenBank/DDBJ databases">
        <title>Draft Genome Sequence of Prosthecomicrobium hirschii ATCC 27832.</title>
        <authorList>
            <person name="Daniel J."/>
            <person name="Givan S.A."/>
            <person name="Brun Y.V."/>
            <person name="Brown P.J."/>
        </authorList>
    </citation>
    <scope>NUCLEOTIDE SEQUENCE [LARGE SCALE GENOMIC DNA]</scope>
    <source>
        <strain evidence="2 3">16</strain>
    </source>
</reference>
<feature type="transmembrane region" description="Helical" evidence="1">
    <location>
        <begin position="88"/>
        <end position="106"/>
    </location>
</feature>
<organism evidence="2 3">
    <name type="scientific">Prosthecodimorpha hirschii</name>
    <dbReference type="NCBI Taxonomy" id="665126"/>
    <lineage>
        <taxon>Bacteria</taxon>
        <taxon>Pseudomonadati</taxon>
        <taxon>Pseudomonadota</taxon>
        <taxon>Alphaproteobacteria</taxon>
        <taxon>Hyphomicrobiales</taxon>
        <taxon>Ancalomicrobiaceae</taxon>
        <taxon>Prosthecodimorpha</taxon>
    </lineage>
</organism>
<feature type="transmembrane region" description="Helical" evidence="1">
    <location>
        <begin position="112"/>
        <end position="129"/>
    </location>
</feature>
<dbReference type="STRING" id="665126.ABB55_07950"/>
<comment type="caution">
    <text evidence="2">The sequence shown here is derived from an EMBL/GenBank/DDBJ whole genome shotgun (WGS) entry which is preliminary data.</text>
</comment>
<keyword evidence="3" id="KW-1185">Reference proteome</keyword>
<dbReference type="AlphaFoldDB" id="A0A0P6VP41"/>
<proteinExistence type="predicted"/>
<accession>A0A0P6VP41</accession>
<dbReference type="RefSeq" id="WP_054358331.1">
    <property type="nucleotide sequence ID" value="NZ_LJYW01000001.1"/>
</dbReference>
<keyword evidence="1" id="KW-0472">Membrane</keyword>